<comment type="caution">
    <text evidence="1">The sequence shown here is derived from an EMBL/GenBank/DDBJ whole genome shotgun (WGS) entry which is preliminary data.</text>
</comment>
<organism evidence="1">
    <name type="scientific">bioreactor metagenome</name>
    <dbReference type="NCBI Taxonomy" id="1076179"/>
    <lineage>
        <taxon>unclassified sequences</taxon>
        <taxon>metagenomes</taxon>
        <taxon>ecological metagenomes</taxon>
    </lineage>
</organism>
<dbReference type="EMBL" id="VSSQ01095090">
    <property type="protein sequence ID" value="MPN39335.1"/>
    <property type="molecule type" value="Genomic_DNA"/>
</dbReference>
<evidence type="ECO:0008006" key="2">
    <source>
        <dbReference type="Google" id="ProtNLM"/>
    </source>
</evidence>
<accession>A0A645HJZ6</accession>
<name>A0A645HJZ6_9ZZZZ</name>
<reference evidence="1" key="1">
    <citation type="submission" date="2019-08" db="EMBL/GenBank/DDBJ databases">
        <authorList>
            <person name="Kucharzyk K."/>
            <person name="Murdoch R.W."/>
            <person name="Higgins S."/>
            <person name="Loffler F."/>
        </authorList>
    </citation>
    <scope>NUCLEOTIDE SEQUENCE</scope>
</reference>
<protein>
    <recommendedName>
        <fullName evidence="2">Secretion system C-terminal sorting domain-containing protein</fullName>
    </recommendedName>
</protein>
<evidence type="ECO:0000313" key="1">
    <source>
        <dbReference type="EMBL" id="MPN39335.1"/>
    </source>
</evidence>
<proteinExistence type="predicted"/>
<sequence>MNGCVVCEIPAKNGMVEFDVSHWEKGVYLFYIETANNVVVRKAIIH</sequence>
<gene>
    <name evidence="1" type="ORF">SDC9_186863</name>
</gene>
<dbReference type="AlphaFoldDB" id="A0A645HJZ6"/>